<evidence type="ECO:0000313" key="3">
    <source>
        <dbReference type="Proteomes" id="UP000177682"/>
    </source>
</evidence>
<evidence type="ECO:0000313" key="2">
    <source>
        <dbReference type="EMBL" id="OGE90088.1"/>
    </source>
</evidence>
<dbReference type="AlphaFoldDB" id="A0A1F5PJG6"/>
<protein>
    <submittedName>
        <fullName evidence="2">Uncharacterized protein</fullName>
    </submittedName>
</protein>
<reference evidence="2 3" key="1">
    <citation type="journal article" date="2016" name="Nat. Commun.">
        <title>Thousands of microbial genomes shed light on interconnected biogeochemical processes in an aquifer system.</title>
        <authorList>
            <person name="Anantharaman K."/>
            <person name="Brown C.T."/>
            <person name="Hug L.A."/>
            <person name="Sharon I."/>
            <person name="Castelle C.J."/>
            <person name="Probst A.J."/>
            <person name="Thomas B.C."/>
            <person name="Singh A."/>
            <person name="Wilkins M.J."/>
            <person name="Karaoz U."/>
            <person name="Brodie E.L."/>
            <person name="Williams K.H."/>
            <person name="Hubbard S.S."/>
            <person name="Banfield J.F."/>
        </authorList>
    </citation>
    <scope>NUCLEOTIDE SEQUENCE [LARGE SCALE GENOMIC DNA]</scope>
</reference>
<organism evidence="2 3">
    <name type="scientific">Candidatus Doudnabacteria bacterium RIFCSPHIGHO2_12_FULL_48_16</name>
    <dbReference type="NCBI Taxonomy" id="1817838"/>
    <lineage>
        <taxon>Bacteria</taxon>
        <taxon>Candidatus Doudnaibacteriota</taxon>
    </lineage>
</organism>
<proteinExistence type="predicted"/>
<dbReference type="Proteomes" id="UP000177682">
    <property type="component" value="Unassembled WGS sequence"/>
</dbReference>
<name>A0A1F5PJG6_9BACT</name>
<sequence>MKKFQQLFDFIDAAVKNRKYPESTAQGLKAALKIFQEQLNEDEANSLDKFKENLDQIYQSVVAKNPNFNFSSLATYKSRVNKVLGDYELYGIDPTKMVNWKPKLIIRSKKQGTPKSISTSTEEQIASTESSLTSPVLNDMHRMDLSLRPGVKFTIIVPRDITQAEAQIVKSLIDNLIQK</sequence>
<gene>
    <name evidence="2" type="ORF">A3E29_03190</name>
</gene>
<comment type="caution">
    <text evidence="2">The sequence shown here is derived from an EMBL/GenBank/DDBJ whole genome shotgun (WGS) entry which is preliminary data.</text>
</comment>
<accession>A0A1F5PJG6</accession>
<feature type="compositionally biased region" description="Polar residues" evidence="1">
    <location>
        <begin position="113"/>
        <end position="133"/>
    </location>
</feature>
<feature type="region of interest" description="Disordered" evidence="1">
    <location>
        <begin position="111"/>
        <end position="133"/>
    </location>
</feature>
<dbReference type="EMBL" id="MFEY01000007">
    <property type="protein sequence ID" value="OGE90088.1"/>
    <property type="molecule type" value="Genomic_DNA"/>
</dbReference>
<evidence type="ECO:0000256" key="1">
    <source>
        <dbReference type="SAM" id="MobiDB-lite"/>
    </source>
</evidence>